<evidence type="ECO:0000256" key="8">
    <source>
        <dbReference type="ARBA" id="ARBA00022723"/>
    </source>
</evidence>
<keyword evidence="8 15" id="KW-0479">Metal-binding</keyword>
<comment type="subcellular location">
    <subcellularLocation>
        <location evidence="1 15">Cytoplasm</location>
    </subcellularLocation>
</comment>
<feature type="binding site" evidence="16">
    <location>
        <position position="177"/>
    </location>
    <ligand>
        <name>S-adenosyl-L-methionine</name>
        <dbReference type="ChEBI" id="CHEBI:59789"/>
        <label>2</label>
    </ligand>
</feature>
<dbReference type="Pfam" id="PF06969">
    <property type="entry name" value="HemN_C"/>
    <property type="match status" value="1"/>
</dbReference>
<comment type="function">
    <text evidence="13">Involved in the heme biosynthesis. Catalyzes the anaerobic oxidative decarboxylation of propionate groups of rings A and B of coproporphyrinogen III to yield the vinyl groups in protoporphyrinogen IX.</text>
</comment>
<comment type="pathway">
    <text evidence="2 15">Porphyrin-containing compound metabolism; protoporphyrin-IX biosynthesis; protoporphyrinogen-IX from coproporphyrinogen-III (AdoMet route): step 1/1.</text>
</comment>
<evidence type="ECO:0000256" key="16">
    <source>
        <dbReference type="PIRSR" id="PIRSR000167-1"/>
    </source>
</evidence>
<dbReference type="GO" id="GO:0046872">
    <property type="term" value="F:metal ion binding"/>
    <property type="evidence" value="ECO:0007669"/>
    <property type="project" value="UniProtKB-KW"/>
</dbReference>
<dbReference type="Gene3D" id="1.10.10.920">
    <property type="match status" value="1"/>
</dbReference>
<feature type="binding site" evidence="16">
    <location>
        <position position="150"/>
    </location>
    <ligand>
        <name>S-adenosyl-L-methionine</name>
        <dbReference type="ChEBI" id="CHEBI:59789"/>
        <label>1</label>
    </ligand>
</feature>
<keyword evidence="20" id="KW-1185">Reference proteome</keyword>
<dbReference type="GO" id="GO:0005737">
    <property type="term" value="C:cytoplasm"/>
    <property type="evidence" value="ECO:0007669"/>
    <property type="project" value="UniProtKB-SubCell"/>
</dbReference>
<dbReference type="InterPro" id="IPR006638">
    <property type="entry name" value="Elp3/MiaA/NifB-like_rSAM"/>
</dbReference>
<comment type="catalytic activity">
    <reaction evidence="14 15">
        <text>coproporphyrinogen III + 2 S-adenosyl-L-methionine = protoporphyrinogen IX + 2 5'-deoxyadenosine + 2 L-methionine + 2 CO2</text>
        <dbReference type="Rhea" id="RHEA:15425"/>
        <dbReference type="ChEBI" id="CHEBI:16526"/>
        <dbReference type="ChEBI" id="CHEBI:17319"/>
        <dbReference type="ChEBI" id="CHEBI:57307"/>
        <dbReference type="ChEBI" id="CHEBI:57309"/>
        <dbReference type="ChEBI" id="CHEBI:57844"/>
        <dbReference type="ChEBI" id="CHEBI:59789"/>
        <dbReference type="EC" id="1.3.98.3"/>
    </reaction>
</comment>
<comment type="cofactor">
    <cofactor evidence="15 17">
        <name>[4Fe-4S] cluster</name>
        <dbReference type="ChEBI" id="CHEBI:49883"/>
    </cofactor>
    <text evidence="15 17">Binds 1 [4Fe-4S] cluster. The cluster is coordinated with 3 cysteines and an exchangeable S-adenosyl-L-methionine.</text>
</comment>
<evidence type="ECO:0000256" key="12">
    <source>
        <dbReference type="ARBA" id="ARBA00023244"/>
    </source>
</evidence>
<evidence type="ECO:0000256" key="13">
    <source>
        <dbReference type="ARBA" id="ARBA00024295"/>
    </source>
</evidence>
<dbReference type="Proteomes" id="UP000030428">
    <property type="component" value="Unassembled WGS sequence"/>
</dbReference>
<evidence type="ECO:0000256" key="14">
    <source>
        <dbReference type="ARBA" id="ARBA00048321"/>
    </source>
</evidence>
<dbReference type="GO" id="GO:0051989">
    <property type="term" value="F:coproporphyrinogen dehydrogenase activity"/>
    <property type="evidence" value="ECO:0007669"/>
    <property type="project" value="UniProtKB-EC"/>
</dbReference>
<comment type="similarity">
    <text evidence="3 15">Belongs to the anaerobic coproporphyrinogen-III oxidase family.</text>
</comment>
<evidence type="ECO:0000256" key="4">
    <source>
        <dbReference type="ARBA" id="ARBA00011245"/>
    </source>
</evidence>
<dbReference type="EMBL" id="JSZA02000022">
    <property type="protein sequence ID" value="KHD07256.1"/>
    <property type="molecule type" value="Genomic_DNA"/>
</dbReference>
<dbReference type="InterPro" id="IPR023404">
    <property type="entry name" value="rSAM_horseshoe"/>
</dbReference>
<dbReference type="CDD" id="cd01335">
    <property type="entry name" value="Radical_SAM"/>
    <property type="match status" value="1"/>
</dbReference>
<keyword evidence="11 15" id="KW-0411">Iron-sulfur</keyword>
<organism evidence="19 20">
    <name type="scientific">Candidatus Thiomargarita nelsonii</name>
    <dbReference type="NCBI Taxonomy" id="1003181"/>
    <lineage>
        <taxon>Bacteria</taxon>
        <taxon>Pseudomonadati</taxon>
        <taxon>Pseudomonadota</taxon>
        <taxon>Gammaproteobacteria</taxon>
        <taxon>Thiotrichales</taxon>
        <taxon>Thiotrichaceae</taxon>
        <taxon>Thiomargarita</taxon>
    </lineage>
</organism>
<reference evidence="19 20" key="1">
    <citation type="journal article" date="2016" name="Front. Microbiol.">
        <title>Single-Cell (Meta-)Genomics of a Dimorphic Candidatus Thiomargarita nelsonii Reveals Genomic Plasticity.</title>
        <authorList>
            <person name="Flood B.E."/>
            <person name="Fliss P."/>
            <person name="Jones D.S."/>
            <person name="Dick G.J."/>
            <person name="Jain S."/>
            <person name="Kaster A.K."/>
            <person name="Winkel M."/>
            <person name="Mussmann M."/>
            <person name="Bailey J."/>
        </authorList>
    </citation>
    <scope>NUCLEOTIDE SEQUENCE [LARGE SCALE GENOMIC DNA]</scope>
    <source>
        <strain evidence="19">Hydrate Ridge</strain>
    </source>
</reference>
<feature type="binding site" evidence="17">
    <location>
        <position position="68"/>
    </location>
    <ligand>
        <name>[4Fe-4S] cluster</name>
        <dbReference type="ChEBI" id="CHEBI:49883"/>
        <note>4Fe-4S-S-AdoMet</note>
    </ligand>
</feature>
<feature type="binding site" evidence="16">
    <location>
        <position position="334"/>
    </location>
    <ligand>
        <name>S-adenosyl-L-methionine</name>
        <dbReference type="ChEBI" id="CHEBI:59789"/>
        <label>1</label>
    </ligand>
</feature>
<feature type="binding site" evidence="16">
    <location>
        <begin position="70"/>
        <end position="72"/>
    </location>
    <ligand>
        <name>S-adenosyl-L-methionine</name>
        <dbReference type="ChEBI" id="CHEBI:59789"/>
        <label>2</label>
    </ligand>
</feature>
<dbReference type="PROSITE" id="PS51918">
    <property type="entry name" value="RADICAL_SAM"/>
    <property type="match status" value="1"/>
</dbReference>
<accession>A0A0A6RTQ8</accession>
<feature type="binding site" evidence="16">
    <location>
        <position position="58"/>
    </location>
    <ligand>
        <name>S-adenosyl-L-methionine</name>
        <dbReference type="ChEBI" id="CHEBI:59789"/>
        <label>1</label>
    </ligand>
</feature>
<feature type="binding site" evidence="16">
    <location>
        <position position="214"/>
    </location>
    <ligand>
        <name>S-adenosyl-L-methionine</name>
        <dbReference type="ChEBI" id="CHEBI:59789"/>
        <label>2</label>
    </ligand>
</feature>
<dbReference type="SUPFAM" id="SSF102114">
    <property type="entry name" value="Radical SAM enzymes"/>
    <property type="match status" value="1"/>
</dbReference>
<protein>
    <recommendedName>
        <fullName evidence="15">Coproporphyrinogen-III oxidase</fullName>
        <ecNumber evidence="15">1.3.98.3</ecNumber>
    </recommendedName>
</protein>
<keyword evidence="7 15" id="KW-0949">S-adenosyl-L-methionine</keyword>
<dbReference type="Gene3D" id="3.80.30.20">
    <property type="entry name" value="tm_1862 like domain"/>
    <property type="match status" value="1"/>
</dbReference>
<feature type="binding site" evidence="17">
    <location>
        <position position="71"/>
    </location>
    <ligand>
        <name>[4Fe-4S] cluster</name>
        <dbReference type="ChEBI" id="CHEBI:49883"/>
        <note>4Fe-4S-S-AdoMet</note>
    </ligand>
</feature>
<dbReference type="InterPro" id="IPR034505">
    <property type="entry name" value="Coproporphyrinogen-III_oxidase"/>
</dbReference>
<evidence type="ECO:0000256" key="2">
    <source>
        <dbReference type="ARBA" id="ARBA00004785"/>
    </source>
</evidence>
<dbReference type="SFLD" id="SFLDG01065">
    <property type="entry name" value="anaerobic_coproporphyrinogen-I"/>
    <property type="match status" value="1"/>
</dbReference>
<dbReference type="InterPro" id="IPR004558">
    <property type="entry name" value="Coprogen_oxidase_HemN"/>
</dbReference>
<feature type="binding site" evidence="17">
    <location>
        <position position="64"/>
    </location>
    <ligand>
        <name>[4Fe-4S] cluster</name>
        <dbReference type="ChEBI" id="CHEBI:49883"/>
        <note>4Fe-4S-S-AdoMet</note>
    </ligand>
</feature>
<feature type="domain" description="Radical SAM core" evidence="18">
    <location>
        <begin position="49"/>
        <end position="284"/>
    </location>
</feature>
<gene>
    <name evidence="19" type="ORF">PN36_07720</name>
</gene>
<dbReference type="SMART" id="SM00729">
    <property type="entry name" value="Elp3"/>
    <property type="match status" value="1"/>
</dbReference>
<dbReference type="InterPro" id="IPR058240">
    <property type="entry name" value="rSAM_sf"/>
</dbReference>
<name>A0A0A6RTQ8_9GAMM</name>
<evidence type="ECO:0000256" key="3">
    <source>
        <dbReference type="ARBA" id="ARBA00005493"/>
    </source>
</evidence>
<keyword evidence="12 15" id="KW-0627">Porphyrin biosynthesis</keyword>
<evidence type="ECO:0000256" key="6">
    <source>
        <dbReference type="ARBA" id="ARBA00022490"/>
    </source>
</evidence>
<evidence type="ECO:0000313" key="20">
    <source>
        <dbReference type="Proteomes" id="UP000030428"/>
    </source>
</evidence>
<feature type="binding site" evidence="16">
    <location>
        <position position="189"/>
    </location>
    <ligand>
        <name>S-adenosyl-L-methionine</name>
        <dbReference type="ChEBI" id="CHEBI:59789"/>
        <label>2</label>
    </ligand>
</feature>
<proteinExistence type="inferred from homology"/>
<evidence type="ECO:0000256" key="5">
    <source>
        <dbReference type="ARBA" id="ARBA00022485"/>
    </source>
</evidence>
<evidence type="ECO:0000256" key="17">
    <source>
        <dbReference type="PIRSR" id="PIRSR000167-2"/>
    </source>
</evidence>
<dbReference type="InterPro" id="IPR010723">
    <property type="entry name" value="HemN_C"/>
</dbReference>
<evidence type="ECO:0000256" key="15">
    <source>
        <dbReference type="PIRNR" id="PIRNR000167"/>
    </source>
</evidence>
<dbReference type="NCBIfam" id="TIGR00538">
    <property type="entry name" value="hemN"/>
    <property type="match status" value="1"/>
</dbReference>
<feature type="binding site" evidence="16">
    <location>
        <position position="115"/>
    </location>
    <ligand>
        <name>S-adenosyl-L-methionine</name>
        <dbReference type="ChEBI" id="CHEBI:59789"/>
        <label>1</label>
    </ligand>
</feature>
<dbReference type="UniPathway" id="UPA00251">
    <property type="reaction ID" value="UER00323"/>
</dbReference>
<dbReference type="GO" id="GO:0006782">
    <property type="term" value="P:protoporphyrinogen IX biosynthetic process"/>
    <property type="evidence" value="ECO:0007669"/>
    <property type="project" value="UniProtKB-UniPathway"/>
</dbReference>
<keyword evidence="9 15" id="KW-0560">Oxidoreductase</keyword>
<dbReference type="FunFam" id="1.10.10.920:FF:000002">
    <property type="entry name" value="Coproporphyrinogen-III oxidase"/>
    <property type="match status" value="1"/>
</dbReference>
<dbReference type="Pfam" id="PF04055">
    <property type="entry name" value="Radical_SAM"/>
    <property type="match status" value="1"/>
</dbReference>
<evidence type="ECO:0000313" key="19">
    <source>
        <dbReference type="EMBL" id="KHD07256.1"/>
    </source>
</evidence>
<comment type="subunit">
    <text evidence="4">Monomer.</text>
</comment>
<keyword evidence="10 15" id="KW-0408">Iron</keyword>
<dbReference type="EC" id="1.3.98.3" evidence="15"/>
<dbReference type="GO" id="GO:0051539">
    <property type="term" value="F:4 iron, 4 sulfur cluster binding"/>
    <property type="evidence" value="ECO:0007669"/>
    <property type="project" value="UniProtKB-KW"/>
</dbReference>
<dbReference type="FunFam" id="3.80.30.20:FF:000012">
    <property type="entry name" value="Coproporphyrinogen-III oxidase"/>
    <property type="match status" value="1"/>
</dbReference>
<keyword evidence="6 15" id="KW-0963">Cytoplasm</keyword>
<evidence type="ECO:0000256" key="9">
    <source>
        <dbReference type="ARBA" id="ARBA00023002"/>
    </source>
</evidence>
<dbReference type="PANTHER" id="PTHR13932:SF6">
    <property type="entry name" value="OXYGEN-INDEPENDENT COPROPORPHYRINOGEN III OXIDASE"/>
    <property type="match status" value="1"/>
</dbReference>
<dbReference type="AlphaFoldDB" id="A0A0A6RTQ8"/>
<dbReference type="GO" id="GO:0004109">
    <property type="term" value="F:coproporphyrinogen oxidase activity"/>
    <property type="evidence" value="ECO:0007669"/>
    <property type="project" value="InterPro"/>
</dbReference>
<evidence type="ECO:0000256" key="1">
    <source>
        <dbReference type="ARBA" id="ARBA00004496"/>
    </source>
</evidence>
<feature type="binding site" evidence="16">
    <location>
        <position position="248"/>
    </location>
    <ligand>
        <name>S-adenosyl-L-methionine</name>
        <dbReference type="ChEBI" id="CHEBI:59789"/>
        <label>2</label>
    </ligand>
</feature>
<evidence type="ECO:0000259" key="18">
    <source>
        <dbReference type="PROSITE" id="PS51918"/>
    </source>
</evidence>
<dbReference type="PANTHER" id="PTHR13932">
    <property type="entry name" value="COPROPORPHYRINIGEN III OXIDASE"/>
    <property type="match status" value="1"/>
</dbReference>
<dbReference type="PIRSF" id="PIRSF000167">
    <property type="entry name" value="HemN"/>
    <property type="match status" value="1"/>
</dbReference>
<feature type="binding site" evidence="16">
    <location>
        <begin position="116"/>
        <end position="117"/>
    </location>
    <ligand>
        <name>S-adenosyl-L-methionine</name>
        <dbReference type="ChEBI" id="CHEBI:59789"/>
        <label>2</label>
    </ligand>
</feature>
<sequence>MQQTTLFDIELIRRYDKAGPRYTSYPTAVQFHSRFDKSAYREYALNSNAAPLKPLSLYVHIPFCDTVCFYCACNKVATKNRSLAVPYLAHLHQEIAMQAALFNRERPVTQLHWGGGTPTFLSHAQMRDLMQGIKNYFQLISDDSGEYSIEIDPRETQSDTVAVLRELGFNRMSLGVQDFEPQVQKAVNRIQSEEQTFTVLEAARREGFKSISIDLIYGLPHQSADSFSKTLDKILTVKPERLSIFNYAHLPTLFKPQRRIEVADLPSPSEKLLILQNTINHLINAGYIYIGMDHFALPDDELAIAQRNGSLYRNFQGYSTHADCDLIGLGITSIGKVGDSYSQNLKTLDEYYAQIDSGQLPVFRGIALNADDKLRRAIITQLICHFSLDIPSIEQEYQIDFKKYFSEEWRDLETLQDDGLLMRGEQRIEILPAGRLLVRNICMTFDAYLRQNKEQRFSKVI</sequence>
<evidence type="ECO:0000256" key="11">
    <source>
        <dbReference type="ARBA" id="ARBA00023014"/>
    </source>
</evidence>
<keyword evidence="5 15" id="KW-0004">4Fe-4S</keyword>
<dbReference type="InterPro" id="IPR007197">
    <property type="entry name" value="rSAM"/>
</dbReference>
<dbReference type="SFLD" id="SFLDS00029">
    <property type="entry name" value="Radical_SAM"/>
    <property type="match status" value="1"/>
</dbReference>
<evidence type="ECO:0000256" key="10">
    <source>
        <dbReference type="ARBA" id="ARBA00023004"/>
    </source>
</evidence>
<evidence type="ECO:0000256" key="7">
    <source>
        <dbReference type="ARBA" id="ARBA00022691"/>
    </source>
</evidence>
<comment type="caution">
    <text evidence="19">The sequence shown here is derived from an EMBL/GenBank/DDBJ whole genome shotgun (WGS) entry which is preliminary data.</text>
</comment>